<reference evidence="1 2" key="1">
    <citation type="submission" date="2019-07" db="EMBL/GenBank/DDBJ databases">
        <authorList>
            <person name="Kim J."/>
        </authorList>
    </citation>
    <scope>NUCLEOTIDE SEQUENCE [LARGE SCALE GENOMIC DNA]</scope>
    <source>
        <strain evidence="1 2">N4</strain>
    </source>
</reference>
<accession>A0A559IY06</accession>
<evidence type="ECO:0000313" key="2">
    <source>
        <dbReference type="Proteomes" id="UP000318102"/>
    </source>
</evidence>
<dbReference type="InterPro" id="IPR013783">
    <property type="entry name" value="Ig-like_fold"/>
</dbReference>
<evidence type="ECO:0008006" key="3">
    <source>
        <dbReference type="Google" id="ProtNLM"/>
    </source>
</evidence>
<name>A0A559IY06_9BACL</name>
<dbReference type="EMBL" id="VNJK01000001">
    <property type="protein sequence ID" value="TVX92496.1"/>
    <property type="molecule type" value="Genomic_DNA"/>
</dbReference>
<evidence type="ECO:0000313" key="1">
    <source>
        <dbReference type="EMBL" id="TVX92496.1"/>
    </source>
</evidence>
<sequence>MKKFNFSTCSLIFCILTVLSTIGIPISAAKAGKLQSNTSSISYCSRDTTNNGYIDTLVYRQLSKTSIELSWTVVLDTAYEPETPRPGRPPFEPPVEPPCEMIMASKQWQIPRPDLKPQRNTNYNIYNAKNQFVSSTSSNSIVINNLTSVDAHRFRVELNEFQSYVHQKSIDVFLHPTAPSQLTVQVQNNKNLIMNWNASTSNFPVVYYIYDGTTLLGTTQSTSFTVNNASRKLYSITIVAEDTTFKNRSHASNTVPVFLISGTNYVYDADGKLIKQTFGRVVNNVAIEVTYVYTYDQKGNLLKVEKMP</sequence>
<dbReference type="RefSeq" id="WP_144988014.1">
    <property type="nucleotide sequence ID" value="NZ_VNJK01000001.1"/>
</dbReference>
<dbReference type="OrthoDB" id="9819151at2"/>
<dbReference type="Gene3D" id="2.60.40.10">
    <property type="entry name" value="Immunoglobulins"/>
    <property type="match status" value="1"/>
</dbReference>
<gene>
    <name evidence="1" type="ORF">FPZ44_05155</name>
</gene>
<keyword evidence="2" id="KW-1185">Reference proteome</keyword>
<protein>
    <recommendedName>
        <fullName evidence="3">Fibronectin type-III domain-containing protein</fullName>
    </recommendedName>
</protein>
<dbReference type="AlphaFoldDB" id="A0A559IY06"/>
<dbReference type="Proteomes" id="UP000318102">
    <property type="component" value="Unassembled WGS sequence"/>
</dbReference>
<proteinExistence type="predicted"/>
<comment type="caution">
    <text evidence="1">The sequence shown here is derived from an EMBL/GenBank/DDBJ whole genome shotgun (WGS) entry which is preliminary data.</text>
</comment>
<organism evidence="1 2">
    <name type="scientific">Paenibacillus agilis</name>
    <dbReference type="NCBI Taxonomy" id="3020863"/>
    <lineage>
        <taxon>Bacteria</taxon>
        <taxon>Bacillati</taxon>
        <taxon>Bacillota</taxon>
        <taxon>Bacilli</taxon>
        <taxon>Bacillales</taxon>
        <taxon>Paenibacillaceae</taxon>
        <taxon>Paenibacillus</taxon>
    </lineage>
</organism>